<evidence type="ECO:0000256" key="4">
    <source>
        <dbReference type="ARBA" id="ARBA00022723"/>
    </source>
</evidence>
<dbReference type="FunFam" id="3.90.180.10:FF:000002">
    <property type="entry name" value="Alcohol dehydrogenase AdhP"/>
    <property type="match status" value="1"/>
</dbReference>
<dbReference type="InterPro" id="IPR002328">
    <property type="entry name" value="ADH_Zn_CS"/>
</dbReference>
<dbReference type="PANTHER" id="PTHR42940">
    <property type="entry name" value="ALCOHOL DEHYDROGENASE 1-RELATED"/>
    <property type="match status" value="1"/>
</dbReference>
<dbReference type="FunFam" id="3.40.50.720:FF:000039">
    <property type="entry name" value="Alcohol dehydrogenase AdhP"/>
    <property type="match status" value="1"/>
</dbReference>
<keyword evidence="7" id="KW-0520">NAD</keyword>
<dbReference type="Pfam" id="PF08240">
    <property type="entry name" value="ADH_N"/>
    <property type="match status" value="1"/>
</dbReference>
<dbReference type="GO" id="GO:0008270">
    <property type="term" value="F:zinc ion binding"/>
    <property type="evidence" value="ECO:0007669"/>
    <property type="project" value="InterPro"/>
</dbReference>
<evidence type="ECO:0000256" key="3">
    <source>
        <dbReference type="ARBA" id="ARBA00013190"/>
    </source>
</evidence>
<dbReference type="SMART" id="SM00829">
    <property type="entry name" value="PKS_ER"/>
    <property type="match status" value="1"/>
</dbReference>
<organism evidence="10 11">
    <name type="scientific">Chiayiivirga flava</name>
    <dbReference type="NCBI Taxonomy" id="659595"/>
    <lineage>
        <taxon>Bacteria</taxon>
        <taxon>Pseudomonadati</taxon>
        <taxon>Pseudomonadota</taxon>
        <taxon>Gammaproteobacteria</taxon>
        <taxon>Lysobacterales</taxon>
        <taxon>Lysobacteraceae</taxon>
        <taxon>Chiayiivirga</taxon>
    </lineage>
</organism>
<gene>
    <name evidence="10" type="ORF">HNQ52_000049</name>
</gene>
<feature type="domain" description="Enoyl reductase (ER)" evidence="9">
    <location>
        <begin position="14"/>
        <end position="339"/>
    </location>
</feature>
<dbReference type="InterPro" id="IPR013154">
    <property type="entry name" value="ADH-like_N"/>
</dbReference>
<evidence type="ECO:0000313" key="10">
    <source>
        <dbReference type="EMBL" id="MBB5206533.1"/>
    </source>
</evidence>
<sequence length="343" mass="35886">MSNLMNAAVAHQFGAPLSLEKRPIPYPAPGQVLVKLRASGICHTDLHAVDGDWPVKPTLPFVPGHEGAGIVVACGSGVRGVREGDAVGIAWLHDACGGCEYCETGWETLCEAQHNSGYGVDGTFADYAIGAADYVARLPAHCDFVQMAPILCAGVTTYKGIRETEARPGEWIAICGVGGLGHLAIQYAKAMGLHVVALDVTAEKLALARDCGADAAVSAAAPDAIEQVRTLTGGGAHGVLVTAVSRAAFSQAIGMVRRRGTVSFVGLPPGGFETPIFDVVLKRITLRGSIIGTRQDLAEAVAFAAEGKVRASVERVHLDQINDVFARLRNGTLRARAVIEFDA</sequence>
<evidence type="ECO:0000256" key="8">
    <source>
        <dbReference type="RuleBase" id="RU361277"/>
    </source>
</evidence>
<keyword evidence="4 8" id="KW-0479">Metal-binding</keyword>
<dbReference type="Gene3D" id="3.90.180.10">
    <property type="entry name" value="Medium-chain alcohol dehydrogenases, catalytic domain"/>
    <property type="match status" value="1"/>
</dbReference>
<dbReference type="Pfam" id="PF00107">
    <property type="entry name" value="ADH_zinc_N"/>
    <property type="match status" value="1"/>
</dbReference>
<dbReference type="PROSITE" id="PS00059">
    <property type="entry name" value="ADH_ZINC"/>
    <property type="match status" value="1"/>
</dbReference>
<dbReference type="NCBIfam" id="NF006940">
    <property type="entry name" value="PRK09422.1"/>
    <property type="match status" value="1"/>
</dbReference>
<evidence type="ECO:0000256" key="2">
    <source>
        <dbReference type="ARBA" id="ARBA00008072"/>
    </source>
</evidence>
<evidence type="ECO:0000259" key="9">
    <source>
        <dbReference type="SMART" id="SM00829"/>
    </source>
</evidence>
<dbReference type="InterPro" id="IPR036291">
    <property type="entry name" value="NAD(P)-bd_dom_sf"/>
</dbReference>
<dbReference type="EMBL" id="JACHHP010000001">
    <property type="protein sequence ID" value="MBB5206533.1"/>
    <property type="molecule type" value="Genomic_DNA"/>
</dbReference>
<evidence type="ECO:0000256" key="7">
    <source>
        <dbReference type="ARBA" id="ARBA00023027"/>
    </source>
</evidence>
<dbReference type="SUPFAM" id="SSF50129">
    <property type="entry name" value="GroES-like"/>
    <property type="match status" value="1"/>
</dbReference>
<evidence type="ECO:0000256" key="1">
    <source>
        <dbReference type="ARBA" id="ARBA00001947"/>
    </source>
</evidence>
<evidence type="ECO:0000313" key="11">
    <source>
        <dbReference type="Proteomes" id="UP000521199"/>
    </source>
</evidence>
<comment type="similarity">
    <text evidence="2 8">Belongs to the zinc-containing alcohol dehydrogenase family.</text>
</comment>
<dbReference type="SUPFAM" id="SSF51735">
    <property type="entry name" value="NAD(P)-binding Rossmann-fold domains"/>
    <property type="match status" value="1"/>
</dbReference>
<keyword evidence="11" id="KW-1185">Reference proteome</keyword>
<comment type="caution">
    <text evidence="10">The sequence shown here is derived from an EMBL/GenBank/DDBJ whole genome shotgun (WGS) entry which is preliminary data.</text>
</comment>
<keyword evidence="6 10" id="KW-0560">Oxidoreductase</keyword>
<dbReference type="EC" id="1.1.1.1" evidence="3"/>
<evidence type="ECO:0000256" key="6">
    <source>
        <dbReference type="ARBA" id="ARBA00023002"/>
    </source>
</evidence>
<evidence type="ECO:0000256" key="5">
    <source>
        <dbReference type="ARBA" id="ARBA00022833"/>
    </source>
</evidence>
<name>A0A7W8D211_9GAMM</name>
<dbReference type="InterPro" id="IPR013149">
    <property type="entry name" value="ADH-like_C"/>
</dbReference>
<dbReference type="InterPro" id="IPR011032">
    <property type="entry name" value="GroES-like_sf"/>
</dbReference>
<dbReference type="AlphaFoldDB" id="A0A7W8D211"/>
<dbReference type="CDD" id="cd08297">
    <property type="entry name" value="CAD3"/>
    <property type="match status" value="1"/>
</dbReference>
<dbReference type="InterPro" id="IPR020843">
    <property type="entry name" value="ER"/>
</dbReference>
<protein>
    <recommendedName>
        <fullName evidence="3">alcohol dehydrogenase</fullName>
        <ecNumber evidence="3">1.1.1.1</ecNumber>
    </recommendedName>
</protein>
<dbReference type="RefSeq" id="WP_183958606.1">
    <property type="nucleotide sequence ID" value="NZ_JACHHP010000001.1"/>
</dbReference>
<dbReference type="GO" id="GO:0004022">
    <property type="term" value="F:alcohol dehydrogenase (NAD+) activity"/>
    <property type="evidence" value="ECO:0007669"/>
    <property type="project" value="UniProtKB-EC"/>
</dbReference>
<dbReference type="PANTHER" id="PTHR42940:SF8">
    <property type="entry name" value="VACUOLAR PROTEIN SORTING-ASSOCIATED PROTEIN 11"/>
    <property type="match status" value="1"/>
</dbReference>
<reference evidence="10 11" key="1">
    <citation type="submission" date="2020-08" db="EMBL/GenBank/DDBJ databases">
        <title>Genomic Encyclopedia of Type Strains, Phase IV (KMG-IV): sequencing the most valuable type-strain genomes for metagenomic binning, comparative biology and taxonomic classification.</title>
        <authorList>
            <person name="Goeker M."/>
        </authorList>
    </citation>
    <scope>NUCLEOTIDE SEQUENCE [LARGE SCALE GENOMIC DNA]</scope>
    <source>
        <strain evidence="10 11">DSM 24163</strain>
    </source>
</reference>
<keyword evidence="5 8" id="KW-0862">Zinc</keyword>
<dbReference type="Proteomes" id="UP000521199">
    <property type="component" value="Unassembled WGS sequence"/>
</dbReference>
<proteinExistence type="inferred from homology"/>
<comment type="cofactor">
    <cofactor evidence="1 8">
        <name>Zn(2+)</name>
        <dbReference type="ChEBI" id="CHEBI:29105"/>
    </cofactor>
</comment>
<dbReference type="Gene3D" id="3.40.50.720">
    <property type="entry name" value="NAD(P)-binding Rossmann-like Domain"/>
    <property type="match status" value="1"/>
</dbReference>
<accession>A0A7W8D211</accession>